<evidence type="ECO:0000256" key="1">
    <source>
        <dbReference type="SAM" id="MobiDB-lite"/>
    </source>
</evidence>
<dbReference type="Proteomes" id="UP001178508">
    <property type="component" value="Chromosome 10"/>
</dbReference>
<feature type="compositionally biased region" description="Basic residues" evidence="1">
    <location>
        <begin position="1"/>
        <end position="10"/>
    </location>
</feature>
<evidence type="ECO:0000313" key="3">
    <source>
        <dbReference type="Proteomes" id="UP001178508"/>
    </source>
</evidence>
<protein>
    <submittedName>
        <fullName evidence="2">Uncharacterized protein</fullName>
    </submittedName>
</protein>
<organism evidence="2 3">
    <name type="scientific">Xyrichtys novacula</name>
    <name type="common">Pearly razorfish</name>
    <name type="synonym">Hemipteronotus novacula</name>
    <dbReference type="NCBI Taxonomy" id="13765"/>
    <lineage>
        <taxon>Eukaryota</taxon>
        <taxon>Metazoa</taxon>
        <taxon>Chordata</taxon>
        <taxon>Craniata</taxon>
        <taxon>Vertebrata</taxon>
        <taxon>Euteleostomi</taxon>
        <taxon>Actinopterygii</taxon>
        <taxon>Neopterygii</taxon>
        <taxon>Teleostei</taxon>
        <taxon>Neoteleostei</taxon>
        <taxon>Acanthomorphata</taxon>
        <taxon>Eupercaria</taxon>
        <taxon>Labriformes</taxon>
        <taxon>Labridae</taxon>
        <taxon>Xyrichtys</taxon>
    </lineage>
</organism>
<reference evidence="2" key="1">
    <citation type="submission" date="2023-08" db="EMBL/GenBank/DDBJ databases">
        <authorList>
            <person name="Alioto T."/>
            <person name="Alioto T."/>
            <person name="Gomez Garrido J."/>
        </authorList>
    </citation>
    <scope>NUCLEOTIDE SEQUENCE</scope>
</reference>
<sequence>MKRIQVKRRMRDTGEWPGGRKCLRKRQGARVRPFSAPGNTPGCLFAGRLYTMTCLPPVRFPLRSQEKHRESICERTALSAENIVYPIS</sequence>
<feature type="region of interest" description="Disordered" evidence="1">
    <location>
        <begin position="1"/>
        <end position="21"/>
    </location>
</feature>
<dbReference type="AlphaFoldDB" id="A0AAV1FV30"/>
<gene>
    <name evidence="2" type="ORF">XNOV1_A001346</name>
</gene>
<name>A0AAV1FV30_XYRNO</name>
<keyword evidence="3" id="KW-1185">Reference proteome</keyword>
<dbReference type="EMBL" id="OY660873">
    <property type="protein sequence ID" value="CAJ1065422.1"/>
    <property type="molecule type" value="Genomic_DNA"/>
</dbReference>
<evidence type="ECO:0000313" key="2">
    <source>
        <dbReference type="EMBL" id="CAJ1065422.1"/>
    </source>
</evidence>
<accession>A0AAV1FV30</accession>
<proteinExistence type="predicted"/>